<keyword evidence="2" id="KW-1185">Reference proteome</keyword>
<accession>A0A4Y3R9R3</accession>
<dbReference type="RefSeq" id="WP_030887620.1">
    <property type="nucleotide sequence ID" value="NZ_BJMM01000088.1"/>
</dbReference>
<organism evidence="1 2">
    <name type="scientific">Streptomyces cacaoi</name>
    <dbReference type="NCBI Taxonomy" id="1898"/>
    <lineage>
        <taxon>Bacteria</taxon>
        <taxon>Bacillati</taxon>
        <taxon>Actinomycetota</taxon>
        <taxon>Actinomycetes</taxon>
        <taxon>Kitasatosporales</taxon>
        <taxon>Streptomycetaceae</taxon>
        <taxon>Streptomyces</taxon>
    </lineage>
</organism>
<evidence type="ECO:0008006" key="3">
    <source>
        <dbReference type="Google" id="ProtNLM"/>
    </source>
</evidence>
<dbReference type="EMBL" id="BJMM01000088">
    <property type="protein sequence ID" value="GEB54194.1"/>
    <property type="molecule type" value="Genomic_DNA"/>
</dbReference>
<proteinExistence type="predicted"/>
<dbReference type="AlphaFoldDB" id="A0A4Y3R9R3"/>
<sequence>MAGNPDLEHFLANLSALDEAIGVVQRESTSIKETMASIEAKMKEIGTDWSSPSFMTFDDMQKWFNTAQNDLSNVLEDILNRMRTSYWNYHNAEAANLSNIGDGDYRA</sequence>
<dbReference type="Proteomes" id="UP000319210">
    <property type="component" value="Unassembled WGS sequence"/>
</dbReference>
<dbReference type="Gene3D" id="1.10.287.1060">
    <property type="entry name" value="ESAT-6-like"/>
    <property type="match status" value="1"/>
</dbReference>
<dbReference type="InterPro" id="IPR010310">
    <property type="entry name" value="T7SS_ESAT-6-like"/>
</dbReference>
<protein>
    <recommendedName>
        <fullName evidence="3">WXG100 family type VII secretion target</fullName>
    </recommendedName>
</protein>
<comment type="caution">
    <text evidence="1">The sequence shown here is derived from an EMBL/GenBank/DDBJ whole genome shotgun (WGS) entry which is preliminary data.</text>
</comment>
<dbReference type="InterPro" id="IPR036689">
    <property type="entry name" value="ESAT-6-like_sf"/>
</dbReference>
<name>A0A4Y3R9R3_STRCI</name>
<dbReference type="Pfam" id="PF06013">
    <property type="entry name" value="WXG100"/>
    <property type="match status" value="1"/>
</dbReference>
<gene>
    <name evidence="1" type="ORF">SCA03_67450</name>
</gene>
<evidence type="ECO:0000313" key="1">
    <source>
        <dbReference type="EMBL" id="GEB54194.1"/>
    </source>
</evidence>
<dbReference type="OrthoDB" id="4227840at2"/>
<dbReference type="SUPFAM" id="SSF140453">
    <property type="entry name" value="EsxAB dimer-like"/>
    <property type="match status" value="1"/>
</dbReference>
<reference evidence="1 2" key="1">
    <citation type="submission" date="2019-06" db="EMBL/GenBank/DDBJ databases">
        <title>Whole genome shotgun sequence of Streptomyces cacaoi subsp. cacaoi NBRC 12748.</title>
        <authorList>
            <person name="Hosoyama A."/>
            <person name="Uohara A."/>
            <person name="Ohji S."/>
            <person name="Ichikawa N."/>
        </authorList>
    </citation>
    <scope>NUCLEOTIDE SEQUENCE [LARGE SCALE GENOMIC DNA]</scope>
    <source>
        <strain evidence="1 2">NBRC 12748</strain>
    </source>
</reference>
<evidence type="ECO:0000313" key="2">
    <source>
        <dbReference type="Proteomes" id="UP000319210"/>
    </source>
</evidence>